<keyword evidence="2" id="KW-1185">Reference proteome</keyword>
<proteinExistence type="predicted"/>
<evidence type="ECO:0000313" key="1">
    <source>
        <dbReference type="EMBL" id="KAK5634734.1"/>
    </source>
</evidence>
<comment type="caution">
    <text evidence="1">The sequence shown here is derived from an EMBL/GenBank/DDBJ whole genome shotgun (WGS) entry which is preliminary data.</text>
</comment>
<dbReference type="Proteomes" id="UP001305414">
    <property type="component" value="Unassembled WGS sequence"/>
</dbReference>
<protein>
    <submittedName>
        <fullName evidence="1">Uncharacterized protein</fullName>
    </submittedName>
</protein>
<name>A0AAN7UV09_9PEZI</name>
<gene>
    <name evidence="1" type="ORF">RRF57_010447</name>
</gene>
<dbReference type="AlphaFoldDB" id="A0AAN7UV09"/>
<accession>A0AAN7UV09</accession>
<sequence length="135" mass="15602">MNTWDGRWTTEWIRGSRRRGRKIRRINDRRYRRLRTLRSRTLFCGPVGDSAELVWLGISSRLFRGFPVFVKAYDWTSGAIADRRRSRKFGTTVAEPHAGRLTNIVTAYLDSVFPRHVLGGSRRFGGFISRVVGVS</sequence>
<evidence type="ECO:0000313" key="2">
    <source>
        <dbReference type="Proteomes" id="UP001305414"/>
    </source>
</evidence>
<organism evidence="1 2">
    <name type="scientific">Xylaria bambusicola</name>
    <dbReference type="NCBI Taxonomy" id="326684"/>
    <lineage>
        <taxon>Eukaryota</taxon>
        <taxon>Fungi</taxon>
        <taxon>Dikarya</taxon>
        <taxon>Ascomycota</taxon>
        <taxon>Pezizomycotina</taxon>
        <taxon>Sordariomycetes</taxon>
        <taxon>Xylariomycetidae</taxon>
        <taxon>Xylariales</taxon>
        <taxon>Xylariaceae</taxon>
        <taxon>Xylaria</taxon>
    </lineage>
</organism>
<reference evidence="1 2" key="1">
    <citation type="submission" date="2023-10" db="EMBL/GenBank/DDBJ databases">
        <title>Draft genome sequence of Xylaria bambusicola isolate GMP-LS, the root and basal stem rot pathogen of sugarcane in Indonesia.</title>
        <authorList>
            <person name="Selvaraj P."/>
            <person name="Muralishankar V."/>
            <person name="Muruganantham S."/>
            <person name="Sp S."/>
            <person name="Haryani S."/>
            <person name="Lau K.J.X."/>
            <person name="Naqvi N.I."/>
        </authorList>
    </citation>
    <scope>NUCLEOTIDE SEQUENCE [LARGE SCALE GENOMIC DNA]</scope>
    <source>
        <strain evidence="1">GMP-LS</strain>
    </source>
</reference>
<dbReference type="EMBL" id="JAWHQM010000044">
    <property type="protein sequence ID" value="KAK5634734.1"/>
    <property type="molecule type" value="Genomic_DNA"/>
</dbReference>